<dbReference type="PROSITE" id="PS50071">
    <property type="entry name" value="HOMEOBOX_2"/>
    <property type="match status" value="1"/>
</dbReference>
<dbReference type="AlphaFoldDB" id="A0AAV1CGB6"/>
<evidence type="ECO:0000259" key="10">
    <source>
        <dbReference type="PROSITE" id="PS50071"/>
    </source>
</evidence>
<dbReference type="Pfam" id="PF05920">
    <property type="entry name" value="Homeobox_KN"/>
    <property type="match status" value="1"/>
</dbReference>
<evidence type="ECO:0000256" key="7">
    <source>
        <dbReference type="ARBA" id="ARBA00023242"/>
    </source>
</evidence>
<dbReference type="InterPro" id="IPR001356">
    <property type="entry name" value="HD"/>
</dbReference>
<reference evidence="11" key="1">
    <citation type="submission" date="2023-03" db="EMBL/GenBank/DDBJ databases">
        <authorList>
            <person name="Julca I."/>
        </authorList>
    </citation>
    <scope>NUCLEOTIDE SEQUENCE</scope>
</reference>
<evidence type="ECO:0000256" key="5">
    <source>
        <dbReference type="ARBA" id="ARBA00023155"/>
    </source>
</evidence>
<dbReference type="GO" id="GO:0005634">
    <property type="term" value="C:nucleus"/>
    <property type="evidence" value="ECO:0007669"/>
    <property type="project" value="UniProtKB-SubCell"/>
</dbReference>
<evidence type="ECO:0000313" key="12">
    <source>
        <dbReference type="Proteomes" id="UP001161247"/>
    </source>
</evidence>
<feature type="region of interest" description="Disordered" evidence="9">
    <location>
        <begin position="511"/>
        <end position="539"/>
    </location>
</feature>
<dbReference type="GO" id="GO:0003677">
    <property type="term" value="F:DNA binding"/>
    <property type="evidence" value="ECO:0007669"/>
    <property type="project" value="UniProtKB-UniRule"/>
</dbReference>
<dbReference type="Pfam" id="PF07526">
    <property type="entry name" value="POX"/>
    <property type="match status" value="1"/>
</dbReference>
<keyword evidence="12" id="KW-1185">Reference proteome</keyword>
<gene>
    <name evidence="11" type="ORF">OLC1_LOCUS5015</name>
</gene>
<comment type="subcellular location">
    <subcellularLocation>
        <location evidence="1 8">Nucleus</location>
    </subcellularLocation>
</comment>
<evidence type="ECO:0000256" key="8">
    <source>
        <dbReference type="PROSITE-ProRule" id="PRU00108"/>
    </source>
</evidence>
<proteinExistence type="inferred from homology"/>
<keyword evidence="4 8" id="KW-0238">DNA-binding</keyword>
<evidence type="ECO:0000256" key="3">
    <source>
        <dbReference type="ARBA" id="ARBA00023015"/>
    </source>
</evidence>
<evidence type="ECO:0000256" key="9">
    <source>
        <dbReference type="SAM" id="MobiDB-lite"/>
    </source>
</evidence>
<feature type="domain" description="Homeobox" evidence="10">
    <location>
        <begin position="435"/>
        <end position="498"/>
    </location>
</feature>
<evidence type="ECO:0000256" key="4">
    <source>
        <dbReference type="ARBA" id="ARBA00023125"/>
    </source>
</evidence>
<dbReference type="PANTHER" id="PTHR11850">
    <property type="entry name" value="HOMEOBOX PROTEIN TRANSCRIPTION FACTORS"/>
    <property type="match status" value="1"/>
</dbReference>
<sequence length="539" mass="60940">MNEPNAYDWIVSSNRGNQMVCGFSGPSIGQGSNYNVQPSYIHDADSYALRNLHQPERESVPVGAFSYDASYPAASNIHHVHQDSYMESMPISATSIATLLAARFDNHENPEQCASSAAPFLYPLETFNPSFPQNNIRYDGSLLSEADCNWASSNFAAHEELAGIVGSRNQQPGFFDTSSGSSSRLSNELSLSLATSNNHMVLRRASIQDQSSEICCSGSPYERCIGSEQTSSSRNLGLSFGSNRTIQLSQLISGSKYTRVMQEILAELAAFSLGNLDLTSTEIGGRSNLSFASSCNAEKGYPESDSDYFPDDASWRVMNQVDCPVNQIREVEKKKKQLLDLLQVVDDRYNECLDEIHTVVSAFHTVTELDPPIHARFFLQTISLLYKNLRERISSYILSMGAYSSEGVMRKDENSFEATFIQKQWALQQLKRKDNQLWRPQRGLPEKSVSVLRAWLFQNFLHPYPKDAEKHLLAVKSGLTRSQVSNWFINARVRLWKPMIEEMYSEMNRRKSLQNDEETNRNNQQRNRVSMDNHIFNMQ</sequence>
<evidence type="ECO:0000313" key="11">
    <source>
        <dbReference type="EMBL" id="CAI9093658.1"/>
    </source>
</evidence>
<accession>A0AAV1CGB6</accession>
<evidence type="ECO:0000256" key="2">
    <source>
        <dbReference type="ARBA" id="ARBA00006454"/>
    </source>
</evidence>
<comment type="similarity">
    <text evidence="2">Belongs to the TALE/BELL homeobox family.</text>
</comment>
<feature type="DNA-binding region" description="Homeobox" evidence="8">
    <location>
        <begin position="437"/>
        <end position="499"/>
    </location>
</feature>
<organism evidence="11 12">
    <name type="scientific">Oldenlandia corymbosa var. corymbosa</name>
    <dbReference type="NCBI Taxonomy" id="529605"/>
    <lineage>
        <taxon>Eukaryota</taxon>
        <taxon>Viridiplantae</taxon>
        <taxon>Streptophyta</taxon>
        <taxon>Embryophyta</taxon>
        <taxon>Tracheophyta</taxon>
        <taxon>Spermatophyta</taxon>
        <taxon>Magnoliopsida</taxon>
        <taxon>eudicotyledons</taxon>
        <taxon>Gunneridae</taxon>
        <taxon>Pentapetalae</taxon>
        <taxon>asterids</taxon>
        <taxon>lamiids</taxon>
        <taxon>Gentianales</taxon>
        <taxon>Rubiaceae</taxon>
        <taxon>Rubioideae</taxon>
        <taxon>Spermacoceae</taxon>
        <taxon>Hedyotis-Oldenlandia complex</taxon>
        <taxon>Oldenlandia</taxon>
    </lineage>
</organism>
<dbReference type="InterPro" id="IPR050224">
    <property type="entry name" value="TALE_homeobox"/>
</dbReference>
<evidence type="ECO:0000256" key="1">
    <source>
        <dbReference type="ARBA" id="ARBA00004123"/>
    </source>
</evidence>
<dbReference type="InterPro" id="IPR009057">
    <property type="entry name" value="Homeodomain-like_sf"/>
</dbReference>
<keyword evidence="6" id="KW-0804">Transcription</keyword>
<dbReference type="InterPro" id="IPR008422">
    <property type="entry name" value="KN_HD"/>
</dbReference>
<dbReference type="Proteomes" id="UP001161247">
    <property type="component" value="Chromosome 2"/>
</dbReference>
<dbReference type="EMBL" id="OX459119">
    <property type="protein sequence ID" value="CAI9093658.1"/>
    <property type="molecule type" value="Genomic_DNA"/>
</dbReference>
<name>A0AAV1CGB6_OLDCO</name>
<protein>
    <submittedName>
        <fullName evidence="11">OLC1v1029214C2</fullName>
    </submittedName>
</protein>
<dbReference type="SMART" id="SM00574">
    <property type="entry name" value="POX"/>
    <property type="match status" value="1"/>
</dbReference>
<dbReference type="CDD" id="cd00086">
    <property type="entry name" value="homeodomain"/>
    <property type="match status" value="1"/>
</dbReference>
<dbReference type="InterPro" id="IPR006563">
    <property type="entry name" value="POX_dom"/>
</dbReference>
<dbReference type="Gene3D" id="1.10.10.60">
    <property type="entry name" value="Homeodomain-like"/>
    <property type="match status" value="1"/>
</dbReference>
<evidence type="ECO:0000256" key="6">
    <source>
        <dbReference type="ARBA" id="ARBA00023163"/>
    </source>
</evidence>
<keyword evidence="7 8" id="KW-0539">Nucleus</keyword>
<keyword evidence="3" id="KW-0805">Transcription regulation</keyword>
<dbReference type="SUPFAM" id="SSF46689">
    <property type="entry name" value="Homeodomain-like"/>
    <property type="match status" value="1"/>
</dbReference>
<dbReference type="SMART" id="SM00389">
    <property type="entry name" value="HOX"/>
    <property type="match status" value="1"/>
</dbReference>
<keyword evidence="5 8" id="KW-0371">Homeobox</keyword>
<dbReference type="GO" id="GO:0006355">
    <property type="term" value="P:regulation of DNA-templated transcription"/>
    <property type="evidence" value="ECO:0007669"/>
    <property type="project" value="InterPro"/>
</dbReference>